<evidence type="ECO:0000313" key="1">
    <source>
        <dbReference type="EMBL" id="TWU21968.1"/>
    </source>
</evidence>
<dbReference type="InterPro" id="IPR022789">
    <property type="entry name" value="ParD"/>
</dbReference>
<keyword evidence="2" id="KW-1185">Reference proteome</keyword>
<dbReference type="Proteomes" id="UP000318437">
    <property type="component" value="Unassembled WGS sequence"/>
</dbReference>
<organism evidence="1 2">
    <name type="scientific">Bythopirellula polymerisocia</name>
    <dbReference type="NCBI Taxonomy" id="2528003"/>
    <lineage>
        <taxon>Bacteria</taxon>
        <taxon>Pseudomonadati</taxon>
        <taxon>Planctomycetota</taxon>
        <taxon>Planctomycetia</taxon>
        <taxon>Pirellulales</taxon>
        <taxon>Lacipirellulaceae</taxon>
        <taxon>Bythopirellula</taxon>
    </lineage>
</organism>
<dbReference type="Gene3D" id="6.10.10.120">
    <property type="entry name" value="Antitoxin ParD1-like"/>
    <property type="match status" value="1"/>
</dbReference>
<dbReference type="InterPro" id="IPR038296">
    <property type="entry name" value="ParD_sf"/>
</dbReference>
<protein>
    <recommendedName>
        <fullName evidence="3">Antitoxin ParD1</fullName>
    </recommendedName>
</protein>
<evidence type="ECO:0008006" key="3">
    <source>
        <dbReference type="Google" id="ProtNLM"/>
    </source>
</evidence>
<dbReference type="Pfam" id="PF03693">
    <property type="entry name" value="ParD_antitoxin"/>
    <property type="match status" value="1"/>
</dbReference>
<proteinExistence type="predicted"/>
<reference evidence="1 2" key="1">
    <citation type="submission" date="2019-02" db="EMBL/GenBank/DDBJ databases">
        <title>Deep-cultivation of Planctomycetes and their phenomic and genomic characterization uncovers novel biology.</title>
        <authorList>
            <person name="Wiegand S."/>
            <person name="Jogler M."/>
            <person name="Boedeker C."/>
            <person name="Pinto D."/>
            <person name="Vollmers J."/>
            <person name="Rivas-Marin E."/>
            <person name="Kohn T."/>
            <person name="Peeters S.H."/>
            <person name="Heuer A."/>
            <person name="Rast P."/>
            <person name="Oberbeckmann S."/>
            <person name="Bunk B."/>
            <person name="Jeske O."/>
            <person name="Meyerdierks A."/>
            <person name="Storesund J.E."/>
            <person name="Kallscheuer N."/>
            <person name="Luecker S."/>
            <person name="Lage O.M."/>
            <person name="Pohl T."/>
            <person name="Merkel B.J."/>
            <person name="Hornburger P."/>
            <person name="Mueller R.-W."/>
            <person name="Bruemmer F."/>
            <person name="Labrenz M."/>
            <person name="Spormann A.M."/>
            <person name="Op Den Camp H."/>
            <person name="Overmann J."/>
            <person name="Amann R."/>
            <person name="Jetten M.S.M."/>
            <person name="Mascher T."/>
            <person name="Medema M.H."/>
            <person name="Devos D.P."/>
            <person name="Kaster A.-K."/>
            <person name="Ovreas L."/>
            <person name="Rohde M."/>
            <person name="Galperin M.Y."/>
            <person name="Jogler C."/>
        </authorList>
    </citation>
    <scope>NUCLEOTIDE SEQUENCE [LARGE SCALE GENOMIC DNA]</scope>
    <source>
        <strain evidence="1 2">Pla144</strain>
    </source>
</reference>
<dbReference type="EMBL" id="SJPS01000008">
    <property type="protein sequence ID" value="TWU21968.1"/>
    <property type="molecule type" value="Genomic_DNA"/>
</dbReference>
<name>A0A5C6CCN6_9BACT</name>
<accession>A0A5C6CCN6</accession>
<dbReference type="RefSeq" id="WP_197530889.1">
    <property type="nucleotide sequence ID" value="NZ_SJPS01000008.1"/>
</dbReference>
<dbReference type="AlphaFoldDB" id="A0A5C6CCN6"/>
<evidence type="ECO:0000313" key="2">
    <source>
        <dbReference type="Proteomes" id="UP000318437"/>
    </source>
</evidence>
<gene>
    <name evidence="1" type="ORF">Pla144_44350</name>
</gene>
<sequence length="77" mass="8284">MEIQLPTDQQAIVEDMVASGRFSSVNEAISAGVRLLASTEALRQEVQLGIEQADRGEVIDHDTVFSRLRTVAASAQG</sequence>
<comment type="caution">
    <text evidence="1">The sequence shown here is derived from an EMBL/GenBank/DDBJ whole genome shotgun (WGS) entry which is preliminary data.</text>
</comment>